<dbReference type="GO" id="GO:0003676">
    <property type="term" value="F:nucleic acid binding"/>
    <property type="evidence" value="ECO:0007669"/>
    <property type="project" value="InterPro"/>
</dbReference>
<dbReference type="InterPro" id="IPR004875">
    <property type="entry name" value="DDE_SF_endonuclease_dom"/>
</dbReference>
<organism evidence="2 3">
    <name type="scientific">Mytilus galloprovincialis</name>
    <name type="common">Mediterranean mussel</name>
    <dbReference type="NCBI Taxonomy" id="29158"/>
    <lineage>
        <taxon>Eukaryota</taxon>
        <taxon>Metazoa</taxon>
        <taxon>Spiralia</taxon>
        <taxon>Lophotrochozoa</taxon>
        <taxon>Mollusca</taxon>
        <taxon>Bivalvia</taxon>
        <taxon>Autobranchia</taxon>
        <taxon>Pteriomorphia</taxon>
        <taxon>Mytilida</taxon>
        <taxon>Mytiloidea</taxon>
        <taxon>Mytilidae</taxon>
        <taxon>Mytilinae</taxon>
        <taxon>Mytilus</taxon>
    </lineage>
</organism>
<dbReference type="Pfam" id="PF03184">
    <property type="entry name" value="DDE_1"/>
    <property type="match status" value="1"/>
</dbReference>
<evidence type="ECO:0000313" key="3">
    <source>
        <dbReference type="Proteomes" id="UP000596742"/>
    </source>
</evidence>
<dbReference type="EMBL" id="UYJE01005311">
    <property type="protein sequence ID" value="VDI36209.1"/>
    <property type="molecule type" value="Genomic_DNA"/>
</dbReference>
<evidence type="ECO:0000313" key="2">
    <source>
        <dbReference type="EMBL" id="VDI36209.1"/>
    </source>
</evidence>
<protein>
    <recommendedName>
        <fullName evidence="1">DDE-1 domain-containing protein</fullName>
    </recommendedName>
</protein>
<sequence length="192" mass="21786">MECSGSKFNTFVNGGLTTEIFLDLFKNHFLVHVTYRPLILLYDGHATHITMDIIETARNSDVHLFVLSPHSSHMLQQLDVSVFSPFKKSVNSELHKQMHETREQLPGFINTAYNSSMTVSNIMFGFCKTGIFPCNPEVVLQKPKPADPVPTAKPLSIIPTRKEIKDMRLIKVLFENKVSNVEETLKPNTNKK</sequence>
<dbReference type="Proteomes" id="UP000596742">
    <property type="component" value="Unassembled WGS sequence"/>
</dbReference>
<name>A0A8B6ELF5_MYTGA</name>
<keyword evidence="3" id="KW-1185">Reference proteome</keyword>
<reference evidence="2" key="1">
    <citation type="submission" date="2018-11" db="EMBL/GenBank/DDBJ databases">
        <authorList>
            <person name="Alioto T."/>
            <person name="Alioto T."/>
        </authorList>
    </citation>
    <scope>NUCLEOTIDE SEQUENCE</scope>
</reference>
<gene>
    <name evidence="2" type="ORF">MGAL_10B031843</name>
</gene>
<dbReference type="AlphaFoldDB" id="A0A8B6ELF5"/>
<feature type="domain" description="DDE-1" evidence="1">
    <location>
        <begin position="7"/>
        <end position="108"/>
    </location>
</feature>
<dbReference type="OrthoDB" id="10043687at2759"/>
<evidence type="ECO:0000259" key="1">
    <source>
        <dbReference type="Pfam" id="PF03184"/>
    </source>
</evidence>
<accession>A0A8B6ELF5</accession>
<comment type="caution">
    <text evidence="2">The sequence shown here is derived from an EMBL/GenBank/DDBJ whole genome shotgun (WGS) entry which is preliminary data.</text>
</comment>
<proteinExistence type="predicted"/>